<dbReference type="OrthoDB" id="7784409at2"/>
<dbReference type="GO" id="GO:0009306">
    <property type="term" value="P:protein secretion"/>
    <property type="evidence" value="ECO:0007669"/>
    <property type="project" value="InterPro"/>
</dbReference>
<evidence type="ECO:0000256" key="1">
    <source>
        <dbReference type="ARBA" id="ARBA00004167"/>
    </source>
</evidence>
<reference evidence="7" key="1">
    <citation type="submission" date="2017-06" db="EMBL/GenBank/DDBJ databases">
        <authorList>
            <person name="Varghese N."/>
            <person name="Submissions S."/>
        </authorList>
    </citation>
    <scope>NUCLEOTIDE SEQUENCE [LARGE SCALE GENOMIC DNA]</scope>
    <source>
        <strain evidence="7">DSM 137</strain>
    </source>
</reference>
<dbReference type="RefSeq" id="WP_088522282.1">
    <property type="nucleotide sequence ID" value="NZ_FYDG01000017.1"/>
</dbReference>
<dbReference type="PANTHER" id="PTHR36985:SF1">
    <property type="entry name" value="TRANSLOCATION AND ASSEMBLY MODULE SUBUNIT TAMB"/>
    <property type="match status" value="1"/>
</dbReference>
<keyword evidence="3" id="KW-1133">Transmembrane helix</keyword>
<evidence type="ECO:0000256" key="2">
    <source>
        <dbReference type="ARBA" id="ARBA00022692"/>
    </source>
</evidence>
<dbReference type="GO" id="GO:0097347">
    <property type="term" value="C:TAM protein secretion complex"/>
    <property type="evidence" value="ECO:0007669"/>
    <property type="project" value="TreeGrafter"/>
</dbReference>
<name>A0A212S965_RHOAC</name>
<feature type="domain" description="Translocation and assembly module TamB C-terminal" evidence="5">
    <location>
        <begin position="1091"/>
        <end position="1429"/>
    </location>
</feature>
<dbReference type="InterPro" id="IPR007452">
    <property type="entry name" value="TamB_C"/>
</dbReference>
<dbReference type="EMBL" id="FYDG01000017">
    <property type="protein sequence ID" value="SNB81990.1"/>
    <property type="molecule type" value="Genomic_DNA"/>
</dbReference>
<organism evidence="6 7">
    <name type="scientific">Rhodoblastus acidophilus</name>
    <name type="common">Rhodopseudomonas acidophila</name>
    <dbReference type="NCBI Taxonomy" id="1074"/>
    <lineage>
        <taxon>Bacteria</taxon>
        <taxon>Pseudomonadati</taxon>
        <taxon>Pseudomonadota</taxon>
        <taxon>Alphaproteobacteria</taxon>
        <taxon>Hyphomicrobiales</taxon>
        <taxon>Rhodoblastaceae</taxon>
        <taxon>Rhodoblastus</taxon>
    </lineage>
</organism>
<accession>A0A212S965</accession>
<keyword evidence="7" id="KW-1185">Reference proteome</keyword>
<keyword evidence="4" id="KW-0472">Membrane</keyword>
<evidence type="ECO:0000313" key="6">
    <source>
        <dbReference type="EMBL" id="SNB81990.1"/>
    </source>
</evidence>
<protein>
    <submittedName>
        <fullName evidence="6">Autotransporter secretion inner membrane protein TamB</fullName>
    </submittedName>
</protein>
<evidence type="ECO:0000256" key="4">
    <source>
        <dbReference type="ARBA" id="ARBA00023136"/>
    </source>
</evidence>
<gene>
    <name evidence="6" type="ORF">SAMN06265338_11735</name>
</gene>
<evidence type="ECO:0000259" key="5">
    <source>
        <dbReference type="Pfam" id="PF04357"/>
    </source>
</evidence>
<sequence length="1437" mass="148811">MRHWRRILLVLALALAAAGLGAYGTLLHYARPRGPVAVGEDQKGLLAAVIENTLSSPDMRVQIEAVDGALSSDATIRGLTLSDSQGPWLKLDQARLVWTRSALLTGTLLVDKLELGRLEWLRPPVGEAKKPAESASFADWLNYELPVKVVLRDFSFAQFALGEPVIGVAARLAGDGHATLGKFDDGLDLGFRAQRQDAPGALNLRLSFDPRTRELAAAFAAHEPAGGLIAHAADLDGLPPVDFELDGAAPLDAFAAKISFTAGALATIQGEGRMEQRPGARALRLDIHGALEKILPPALAPVFSGDTALTGAFVAADDGGKAIEHLNISAREAVLDLDGALTADQTLAAHVRLQSRGERDAPARAGDVEIGALEMRLDAAGALKAPQLDFTLHVADAALRRDRLGRLDAHVAATPNGLVTDPATRVELVADASGAGLHFSDPALARALGEAFALTLRGRAAPDGATDVSVAEFKSGEDSLSAQGVFGPRAVKGRVDLDLSDLGRFAALTRSDLRGALKGQVELSGAPTERLDAKLSLRSEGLASGVELLDGLLGGKAELKGGLSKRAKGFAFSDLTLSGRQFSARIDGAADDDKADVSFSLAAPDLSRAAKDMAGRVAAQGRLTGSLAHPDIAASVDVENLRSMGRSVARLTLDVEGRDLIAAPRARVALAGVAEGKPASGVAEFSRDAAGAGTFVAREIRFGSLALNGAGKLDAAKRLDGDFDLAAGNLDDLSAFARQKLAGRLAAKIALRRDGDRQDGALKLDASGLRFGENSLAALAIDARAKNLFGGPRVEGTAALDRADIAGESIPKLRATAKAVVNGSEFSLTTEARGVAMEARGILGASAPLKLDLTAFEARRGAQKISLIAPAAFGFPAGGVTISGLALKAGAGRLDLSGSAGEKLDLTLAARALPLDLARMFAPDLAVSGALDVDARLTGSASAPEGAWRVEAKKLSAPQMRAAGVASADLRASGRLEGKRTSLDLRLDLPRGGAFTVQGQAPLSADGSLDLALRGALDAALANTLLADGGQRVAGKLTLDARAQGAPAHPALSGTVALADGLFEDPLNGVKFESVEAVLRGRGEEIVIERFHARAGDGAVDIGGAVRLGAGLPANLRVTGHNARLASNEIVTLIADLGLEVSGPLAQRPRIGGKAAFEKIDVRVPDRLPSANRPLENIRHIKPTEAARARIALQDRKPRKKGKPAFNADLAVAVSASHIFIHGRGMDAELGGDIKVVGALDKPVAQGAFELRRGLIALAGKRLEFSRGNIVFAGDVIPELDFVASSAAGDVTAQLQVSGPADQPRFAFSSTPDLPQDEVLSRLLFNSASSGLTPVQSLQLAQTVAMLSGQGGADVFDKMRRAMGVDSLDVQFGPDGSPRVGSSRYILPNVSVGARTGTKPEDSAATLSVDVTKRLRVQGEAGADGSTSLGVGAQWEY</sequence>
<dbReference type="Pfam" id="PF04357">
    <property type="entry name" value="TamB"/>
    <property type="match status" value="1"/>
</dbReference>
<comment type="subcellular location">
    <subcellularLocation>
        <location evidence="1">Membrane</location>
        <topology evidence="1">Single-pass membrane protein</topology>
    </subcellularLocation>
</comment>
<dbReference type="PANTHER" id="PTHR36985">
    <property type="entry name" value="TRANSLOCATION AND ASSEMBLY MODULE SUBUNIT TAMB"/>
    <property type="match status" value="1"/>
</dbReference>
<keyword evidence="2" id="KW-0812">Transmembrane</keyword>
<dbReference type="GO" id="GO:0005886">
    <property type="term" value="C:plasma membrane"/>
    <property type="evidence" value="ECO:0007669"/>
    <property type="project" value="InterPro"/>
</dbReference>
<dbReference type="Proteomes" id="UP000198418">
    <property type="component" value="Unassembled WGS sequence"/>
</dbReference>
<evidence type="ECO:0000256" key="3">
    <source>
        <dbReference type="ARBA" id="ARBA00022989"/>
    </source>
</evidence>
<evidence type="ECO:0000313" key="7">
    <source>
        <dbReference type="Proteomes" id="UP000198418"/>
    </source>
</evidence>
<proteinExistence type="predicted"/>